<evidence type="ECO:0000256" key="3">
    <source>
        <dbReference type="ARBA" id="ARBA00022723"/>
    </source>
</evidence>
<evidence type="ECO:0000313" key="15">
    <source>
        <dbReference type="Proteomes" id="UP000279275"/>
    </source>
</evidence>
<evidence type="ECO:0000256" key="1">
    <source>
        <dbReference type="ARBA" id="ARBA00009388"/>
    </source>
</evidence>
<dbReference type="AlphaFoldDB" id="A0A3M2LFQ7"/>
<evidence type="ECO:0000259" key="11">
    <source>
        <dbReference type="Pfam" id="PF01447"/>
    </source>
</evidence>
<dbReference type="InterPro" id="IPR011096">
    <property type="entry name" value="FTP_domain"/>
</dbReference>
<dbReference type="InterPro" id="IPR023612">
    <property type="entry name" value="Peptidase_M4"/>
</dbReference>
<evidence type="ECO:0000256" key="5">
    <source>
        <dbReference type="ARBA" id="ARBA00022801"/>
    </source>
</evidence>
<evidence type="ECO:0000259" key="12">
    <source>
        <dbReference type="Pfam" id="PF02868"/>
    </source>
</evidence>
<evidence type="ECO:0000256" key="10">
    <source>
        <dbReference type="SAM" id="MobiDB-lite"/>
    </source>
</evidence>
<keyword evidence="15" id="KW-1185">Reference proteome</keyword>
<comment type="caution">
    <text evidence="14">The sequence shown here is derived from an EMBL/GenBank/DDBJ whole genome shotgun (WGS) entry which is preliminary data.</text>
</comment>
<dbReference type="Proteomes" id="UP000279275">
    <property type="component" value="Unassembled WGS sequence"/>
</dbReference>
<name>A0A3M2LFQ7_9NOCA</name>
<protein>
    <recommendedName>
        <fullName evidence="9">Neutral metalloproteinase</fullName>
        <ecNumber evidence="9">3.4.24.-</ecNumber>
    </recommendedName>
</protein>
<dbReference type="GO" id="GO:0046872">
    <property type="term" value="F:metal ion binding"/>
    <property type="evidence" value="ECO:0007669"/>
    <property type="project" value="UniProtKB-UniRule"/>
</dbReference>
<proteinExistence type="inferred from homology"/>
<keyword evidence="2 9" id="KW-0645">Protease</keyword>
<reference evidence="14 15" key="1">
    <citation type="submission" date="2018-10" db="EMBL/GenBank/DDBJ databases">
        <title>Isolation from cow dung.</title>
        <authorList>
            <person name="Ling L."/>
        </authorList>
    </citation>
    <scope>NUCLEOTIDE SEQUENCE [LARGE SCALE GENOMIC DNA]</scope>
    <source>
        <strain evidence="14 15">NEAU-LL90</strain>
    </source>
</reference>
<dbReference type="GO" id="GO:0004222">
    <property type="term" value="F:metalloendopeptidase activity"/>
    <property type="evidence" value="ECO:0007669"/>
    <property type="project" value="UniProtKB-UniRule"/>
</dbReference>
<evidence type="ECO:0000256" key="8">
    <source>
        <dbReference type="PIRSR" id="PIRSR623612-1"/>
    </source>
</evidence>
<evidence type="ECO:0000259" key="13">
    <source>
        <dbReference type="Pfam" id="PF07504"/>
    </source>
</evidence>
<dbReference type="Pfam" id="PF07504">
    <property type="entry name" value="FTP"/>
    <property type="match status" value="1"/>
</dbReference>
<feature type="region of interest" description="Disordered" evidence="10">
    <location>
        <begin position="419"/>
        <end position="455"/>
    </location>
</feature>
<keyword evidence="5 9" id="KW-0378">Hydrolase</keyword>
<dbReference type="PRINTS" id="PR00730">
    <property type="entry name" value="THERMOLYSIN"/>
</dbReference>
<feature type="compositionally biased region" description="Basic and acidic residues" evidence="10">
    <location>
        <begin position="443"/>
        <end position="453"/>
    </location>
</feature>
<feature type="domain" description="Peptidase M4 C-terminal" evidence="12">
    <location>
        <begin position="368"/>
        <end position="542"/>
    </location>
</feature>
<keyword evidence="9" id="KW-0964">Secreted</keyword>
<dbReference type="Gene3D" id="3.10.450.490">
    <property type="match status" value="1"/>
</dbReference>
<dbReference type="InterPro" id="IPR050728">
    <property type="entry name" value="Zinc_Metalloprotease_M4"/>
</dbReference>
<comment type="similarity">
    <text evidence="1 9">Belongs to the peptidase M4 family.</text>
</comment>
<keyword evidence="6 9" id="KW-0862">Zinc</keyword>
<evidence type="ECO:0000256" key="2">
    <source>
        <dbReference type="ARBA" id="ARBA00022670"/>
    </source>
</evidence>
<dbReference type="GO" id="GO:0005576">
    <property type="term" value="C:extracellular region"/>
    <property type="evidence" value="ECO:0007669"/>
    <property type="project" value="UniProtKB-SubCell"/>
</dbReference>
<dbReference type="EMBL" id="RFFH01000001">
    <property type="protein sequence ID" value="RMI35413.1"/>
    <property type="molecule type" value="Genomic_DNA"/>
</dbReference>
<keyword evidence="4 9" id="KW-0732">Signal</keyword>
<comment type="cofactor">
    <cofactor evidence="9">
        <name>Zn(2+)</name>
        <dbReference type="ChEBI" id="CHEBI:29105"/>
    </cofactor>
</comment>
<dbReference type="InterPro" id="IPR027268">
    <property type="entry name" value="Peptidase_M4/M1_CTD_sf"/>
</dbReference>
<dbReference type="InterPro" id="IPR001570">
    <property type="entry name" value="Peptidase_M4_C_domain"/>
</dbReference>
<evidence type="ECO:0000256" key="7">
    <source>
        <dbReference type="ARBA" id="ARBA00023049"/>
    </source>
</evidence>
<feature type="domain" description="FTP" evidence="13">
    <location>
        <begin position="102"/>
        <end position="137"/>
    </location>
</feature>
<keyword evidence="7 9" id="KW-0482">Metalloprotease</keyword>
<dbReference type="SUPFAM" id="SSF55486">
    <property type="entry name" value="Metalloproteases ('zincins'), catalytic domain"/>
    <property type="match status" value="1"/>
</dbReference>
<feature type="domain" description="Peptidase M4" evidence="11">
    <location>
        <begin position="306"/>
        <end position="364"/>
    </location>
</feature>
<evidence type="ECO:0000313" key="14">
    <source>
        <dbReference type="EMBL" id="RMI35413.1"/>
    </source>
</evidence>
<dbReference type="InterPro" id="IPR013856">
    <property type="entry name" value="Peptidase_M4_domain"/>
</dbReference>
<dbReference type="PANTHER" id="PTHR33794:SF1">
    <property type="entry name" value="BACILLOLYSIN"/>
    <property type="match status" value="1"/>
</dbReference>
<evidence type="ECO:0000256" key="6">
    <source>
        <dbReference type="ARBA" id="ARBA00022833"/>
    </source>
</evidence>
<evidence type="ECO:0000256" key="9">
    <source>
        <dbReference type="RuleBase" id="RU366073"/>
    </source>
</evidence>
<dbReference type="Gene3D" id="1.10.390.10">
    <property type="entry name" value="Neutral Protease Domain 2"/>
    <property type="match status" value="1"/>
</dbReference>
<dbReference type="PANTHER" id="PTHR33794">
    <property type="entry name" value="BACILLOLYSIN"/>
    <property type="match status" value="1"/>
</dbReference>
<evidence type="ECO:0000256" key="4">
    <source>
        <dbReference type="ARBA" id="ARBA00022729"/>
    </source>
</evidence>
<organism evidence="14 15">
    <name type="scientific">Nocardia stercoris</name>
    <dbReference type="NCBI Taxonomy" id="2483361"/>
    <lineage>
        <taxon>Bacteria</taxon>
        <taxon>Bacillati</taxon>
        <taxon>Actinomycetota</taxon>
        <taxon>Actinomycetes</taxon>
        <taxon>Mycobacteriales</taxon>
        <taxon>Nocardiaceae</taxon>
        <taxon>Nocardia</taxon>
    </lineage>
</organism>
<dbReference type="Pfam" id="PF02868">
    <property type="entry name" value="Peptidase_M4_C"/>
    <property type="match status" value="1"/>
</dbReference>
<gene>
    <name evidence="14" type="ORF">EBN03_03865</name>
</gene>
<dbReference type="Pfam" id="PF01447">
    <property type="entry name" value="Peptidase_M4"/>
    <property type="match status" value="1"/>
</dbReference>
<comment type="function">
    <text evidence="9">Extracellular zinc metalloprotease.</text>
</comment>
<dbReference type="GO" id="GO:0006508">
    <property type="term" value="P:proteolysis"/>
    <property type="evidence" value="ECO:0007669"/>
    <property type="project" value="UniProtKB-KW"/>
</dbReference>
<dbReference type="Gene3D" id="3.10.170.10">
    <property type="match status" value="1"/>
</dbReference>
<feature type="active site" evidence="8">
    <location>
        <position position="357"/>
    </location>
</feature>
<feature type="active site" description="Proton donor" evidence="8">
    <location>
        <position position="455"/>
    </location>
</feature>
<keyword evidence="3" id="KW-0479">Metal-binding</keyword>
<feature type="signal peptide" evidence="9">
    <location>
        <begin position="1"/>
        <end position="26"/>
    </location>
</feature>
<dbReference type="EC" id="3.4.24.-" evidence="9"/>
<comment type="subcellular location">
    <subcellularLocation>
        <location evidence="9">Secreted</location>
    </subcellularLocation>
</comment>
<dbReference type="RefSeq" id="WP_122186388.1">
    <property type="nucleotide sequence ID" value="NZ_RFFH01000001.1"/>
</dbReference>
<dbReference type="OrthoDB" id="291295at2"/>
<accession>A0A3M2LFQ7</accession>
<feature type="chain" id="PRO_5023158215" description="Neutral metalloproteinase" evidence="9">
    <location>
        <begin position="27"/>
        <end position="550"/>
    </location>
</feature>
<sequence>MLKVWAGWVVSVVTALCVLLAAPVVADPAPVSLVEAPKQVHRSASGAVRQVVPDVPVPVPGGRAADPAAAAAAHAASIEQLFGPGVDADLVVQRIAERGTGATVRMAQRAAGVPIYGADVALALSQDGALLSATGALAEATKGSYPAGGLTPPPAAVTAAVARTAELSAAPPESVRVSAQSASWYDPDLSGSGGPGQVAVPAFRFDTASGSGLWRVFVAAAPEPAVLGAWQTAENLTRVVCDAAETGDQFELDVPCGGHGSYPVVLVEDGRSVPPTTEAGQVYDWIGDTEVFYQRYTQLGSLTDFIGIDAGDGRGRALRATVRVCETSCPYANAYWSDGRGFVIGSDAMGLDVVAHELTHGVTDKSNGLDYVNESGAINESMSDIFGEFTALTTGTDHPLALRWKIGATTALGVIRDMKSPRSTKSPQPDYYRGPGWAPTNYDDSRPVPDHGGVHTNSGVGNKLAYLLTDGDTFNGTTVRGLGIPKVAALYWTVQTELYPSADYPALASTLITACAEDAADGLAGLTAGDCAQVRNAIRAVRIPLLADHV</sequence>